<keyword evidence="4" id="KW-1003">Cell membrane</keyword>
<dbReference type="GO" id="GO:0005886">
    <property type="term" value="C:plasma membrane"/>
    <property type="evidence" value="ECO:0007669"/>
    <property type="project" value="UniProtKB-SubCell"/>
</dbReference>
<feature type="transmembrane region" description="Helical" evidence="8">
    <location>
        <begin position="92"/>
        <end position="112"/>
    </location>
</feature>
<keyword evidence="5 8" id="KW-0812">Transmembrane</keyword>
<dbReference type="Pfam" id="PF00528">
    <property type="entry name" value="BPD_transp_1"/>
    <property type="match status" value="1"/>
</dbReference>
<keyword evidence="3 8" id="KW-0813">Transport</keyword>
<comment type="subcellular location">
    <subcellularLocation>
        <location evidence="1 8">Cell membrane</location>
        <topology evidence="1 8">Multi-pass membrane protein</topology>
    </subcellularLocation>
</comment>
<feature type="transmembrane region" description="Helical" evidence="8">
    <location>
        <begin position="285"/>
        <end position="305"/>
    </location>
</feature>
<name>A0A2W5N4I3_RHOSU</name>
<dbReference type="InterPro" id="IPR000515">
    <property type="entry name" value="MetI-like"/>
</dbReference>
<protein>
    <submittedName>
        <fullName evidence="10">Spermidine/putrescine ABC transporter permease</fullName>
    </submittedName>
</protein>
<gene>
    <name evidence="10" type="ORF">DI556_14870</name>
</gene>
<evidence type="ECO:0000256" key="3">
    <source>
        <dbReference type="ARBA" id="ARBA00022448"/>
    </source>
</evidence>
<feature type="transmembrane region" description="Helical" evidence="8">
    <location>
        <begin position="124"/>
        <end position="143"/>
    </location>
</feature>
<reference evidence="10 11" key="1">
    <citation type="submission" date="2017-08" db="EMBL/GenBank/DDBJ databases">
        <title>Infants hospitalized years apart are colonized by the same room-sourced microbial strains.</title>
        <authorList>
            <person name="Brooks B."/>
            <person name="Olm M.R."/>
            <person name="Firek B.A."/>
            <person name="Baker R."/>
            <person name="Thomas B.C."/>
            <person name="Morowitz M.J."/>
            <person name="Banfield J.F."/>
        </authorList>
    </citation>
    <scope>NUCLEOTIDE SEQUENCE [LARGE SCALE GENOMIC DNA]</scope>
    <source>
        <strain evidence="10">S2_005_002_R2_34</strain>
    </source>
</reference>
<accession>A0A2W5N4I3</accession>
<comment type="caution">
    <text evidence="10">The sequence shown here is derived from an EMBL/GenBank/DDBJ whole genome shotgun (WGS) entry which is preliminary data.</text>
</comment>
<evidence type="ECO:0000259" key="9">
    <source>
        <dbReference type="PROSITE" id="PS50928"/>
    </source>
</evidence>
<comment type="similarity">
    <text evidence="2">Belongs to the binding-protein-dependent transport system permease family. CysTW subfamily.</text>
</comment>
<keyword evidence="7 8" id="KW-0472">Membrane</keyword>
<feature type="transmembrane region" description="Helical" evidence="8">
    <location>
        <begin position="40"/>
        <end position="61"/>
    </location>
</feature>
<proteinExistence type="inferred from homology"/>
<feature type="domain" description="ABC transmembrane type-1" evidence="9">
    <location>
        <begin position="89"/>
        <end position="306"/>
    </location>
</feature>
<sequence length="315" mass="34069">MTAAAAPAILPARGFADRWTGLFWRRPTLLLTLLLAPPLLWLGVIYLGSLAALLLQSFYSIDEFSGMVKEQFTLKTYSELFRAQNLDIIRRTVVMAAAVTLASAVLAFPIAYYAARHARGHWKALFYLGVMLPLWSSYLVKVYAWKLILAKEGILGWAAAATGTSFVIDAILAIPGLASSSLSTSPVGTFLVFVYVWLPYMILPMQAALERVPDSMLEASADLGATRGQTFRTVVLPLALPGVIAGSIFTFSLTLGDYIIPQIIGNSANFIGMAVYQLQGTAGNIPLAAAFAVVPIVIMLIYLWLAKRAGAFDAI</sequence>
<evidence type="ECO:0000313" key="11">
    <source>
        <dbReference type="Proteomes" id="UP000249185"/>
    </source>
</evidence>
<evidence type="ECO:0000256" key="5">
    <source>
        <dbReference type="ARBA" id="ARBA00022692"/>
    </source>
</evidence>
<evidence type="ECO:0000256" key="6">
    <source>
        <dbReference type="ARBA" id="ARBA00022989"/>
    </source>
</evidence>
<feature type="transmembrane region" description="Helical" evidence="8">
    <location>
        <begin position="155"/>
        <end position="178"/>
    </location>
</feature>
<dbReference type="PROSITE" id="PS50928">
    <property type="entry name" value="ABC_TM1"/>
    <property type="match status" value="1"/>
</dbReference>
<feature type="transmembrane region" description="Helical" evidence="8">
    <location>
        <begin position="230"/>
        <end position="253"/>
    </location>
</feature>
<evidence type="ECO:0000256" key="1">
    <source>
        <dbReference type="ARBA" id="ARBA00004651"/>
    </source>
</evidence>
<dbReference type="GO" id="GO:0055085">
    <property type="term" value="P:transmembrane transport"/>
    <property type="evidence" value="ECO:0007669"/>
    <property type="project" value="InterPro"/>
</dbReference>
<evidence type="ECO:0000256" key="8">
    <source>
        <dbReference type="RuleBase" id="RU363032"/>
    </source>
</evidence>
<dbReference type="Gene3D" id="1.10.3720.10">
    <property type="entry name" value="MetI-like"/>
    <property type="match status" value="1"/>
</dbReference>
<evidence type="ECO:0000256" key="2">
    <source>
        <dbReference type="ARBA" id="ARBA00007069"/>
    </source>
</evidence>
<dbReference type="EMBL" id="QFPW01000012">
    <property type="protein sequence ID" value="PZQ48421.1"/>
    <property type="molecule type" value="Genomic_DNA"/>
</dbReference>
<dbReference type="PANTHER" id="PTHR42929:SF1">
    <property type="entry name" value="INNER MEMBRANE ABC TRANSPORTER PERMEASE PROTEIN YDCU-RELATED"/>
    <property type="match status" value="1"/>
</dbReference>
<dbReference type="CDD" id="cd06261">
    <property type="entry name" value="TM_PBP2"/>
    <property type="match status" value="1"/>
</dbReference>
<evidence type="ECO:0000313" key="10">
    <source>
        <dbReference type="EMBL" id="PZQ48421.1"/>
    </source>
</evidence>
<dbReference type="SUPFAM" id="SSF161098">
    <property type="entry name" value="MetI-like"/>
    <property type="match status" value="1"/>
</dbReference>
<dbReference type="InterPro" id="IPR035906">
    <property type="entry name" value="MetI-like_sf"/>
</dbReference>
<keyword evidence="6 8" id="KW-1133">Transmembrane helix</keyword>
<dbReference type="PANTHER" id="PTHR42929">
    <property type="entry name" value="INNER MEMBRANE ABC TRANSPORTER PERMEASE PROTEIN YDCU-RELATED-RELATED"/>
    <property type="match status" value="1"/>
</dbReference>
<evidence type="ECO:0000256" key="4">
    <source>
        <dbReference type="ARBA" id="ARBA00022475"/>
    </source>
</evidence>
<feature type="transmembrane region" description="Helical" evidence="8">
    <location>
        <begin position="190"/>
        <end position="209"/>
    </location>
</feature>
<dbReference type="AlphaFoldDB" id="A0A2W5N4I3"/>
<evidence type="ECO:0000256" key="7">
    <source>
        <dbReference type="ARBA" id="ARBA00023136"/>
    </source>
</evidence>
<organism evidence="10 11">
    <name type="scientific">Rhodovulum sulfidophilum</name>
    <name type="common">Rhodobacter sulfidophilus</name>
    <dbReference type="NCBI Taxonomy" id="35806"/>
    <lineage>
        <taxon>Bacteria</taxon>
        <taxon>Pseudomonadati</taxon>
        <taxon>Pseudomonadota</taxon>
        <taxon>Alphaproteobacteria</taxon>
        <taxon>Rhodobacterales</taxon>
        <taxon>Paracoccaceae</taxon>
        <taxon>Rhodovulum</taxon>
    </lineage>
</organism>
<dbReference type="Proteomes" id="UP000249185">
    <property type="component" value="Unassembled WGS sequence"/>
</dbReference>